<dbReference type="GO" id="GO:0022857">
    <property type="term" value="F:transmembrane transporter activity"/>
    <property type="evidence" value="ECO:0007669"/>
    <property type="project" value="TreeGrafter"/>
</dbReference>
<evidence type="ECO:0000313" key="5">
    <source>
        <dbReference type="EMBL" id="TCO83695.1"/>
    </source>
</evidence>
<dbReference type="EMBL" id="SLWY01000001">
    <property type="protein sequence ID" value="TCO83695.1"/>
    <property type="molecule type" value="Genomic_DNA"/>
</dbReference>
<feature type="domain" description="ABC transporter" evidence="4">
    <location>
        <begin position="7"/>
        <end position="244"/>
    </location>
</feature>
<proteinExistence type="inferred from homology"/>
<dbReference type="PANTHER" id="PTHR24220:SF689">
    <property type="entry name" value="LIPOPROTEIN-RELEASING SYSTEM ATP-BINDING PROTEIN LOLD"/>
    <property type="match status" value="1"/>
</dbReference>
<keyword evidence="3 5" id="KW-0067">ATP-binding</keyword>
<dbReference type="OrthoDB" id="5675710at2"/>
<dbReference type="InterPro" id="IPR003593">
    <property type="entry name" value="AAA+_ATPase"/>
</dbReference>
<dbReference type="GO" id="GO:0005886">
    <property type="term" value="C:plasma membrane"/>
    <property type="evidence" value="ECO:0007669"/>
    <property type="project" value="TreeGrafter"/>
</dbReference>
<evidence type="ECO:0000256" key="3">
    <source>
        <dbReference type="ARBA" id="ARBA00022840"/>
    </source>
</evidence>
<dbReference type="SUPFAM" id="SSF52540">
    <property type="entry name" value="P-loop containing nucleoside triphosphate hydrolases"/>
    <property type="match status" value="1"/>
</dbReference>
<dbReference type="PANTHER" id="PTHR24220">
    <property type="entry name" value="IMPORT ATP-BINDING PROTEIN"/>
    <property type="match status" value="1"/>
</dbReference>
<evidence type="ECO:0000313" key="6">
    <source>
        <dbReference type="Proteomes" id="UP000295765"/>
    </source>
</evidence>
<dbReference type="GO" id="GO:0005524">
    <property type="term" value="F:ATP binding"/>
    <property type="evidence" value="ECO:0007669"/>
    <property type="project" value="UniProtKB-KW"/>
</dbReference>
<dbReference type="SMART" id="SM00382">
    <property type="entry name" value="AAA"/>
    <property type="match status" value="1"/>
</dbReference>
<comment type="caution">
    <text evidence="5">The sequence shown here is derived from an EMBL/GenBank/DDBJ whole genome shotgun (WGS) entry which is preliminary data.</text>
</comment>
<dbReference type="PROSITE" id="PS00211">
    <property type="entry name" value="ABC_TRANSPORTER_1"/>
    <property type="match status" value="1"/>
</dbReference>
<dbReference type="InterPro" id="IPR027417">
    <property type="entry name" value="P-loop_NTPase"/>
</dbReference>
<comment type="similarity">
    <text evidence="1">Belongs to the ABC transporter superfamily.</text>
</comment>
<dbReference type="RefSeq" id="WP_132537969.1">
    <property type="nucleotide sequence ID" value="NZ_SLWY01000001.1"/>
</dbReference>
<evidence type="ECO:0000256" key="2">
    <source>
        <dbReference type="ARBA" id="ARBA00022741"/>
    </source>
</evidence>
<protein>
    <submittedName>
        <fullName evidence="5">Putative ABC transport system ATP-binding protein</fullName>
    </submittedName>
</protein>
<dbReference type="InterPro" id="IPR015854">
    <property type="entry name" value="ABC_transpr_LolD-like"/>
</dbReference>
<keyword evidence="2" id="KW-0547">Nucleotide-binding</keyword>
<dbReference type="Proteomes" id="UP000295765">
    <property type="component" value="Unassembled WGS sequence"/>
</dbReference>
<dbReference type="Pfam" id="PF00005">
    <property type="entry name" value="ABC_tran"/>
    <property type="match status" value="1"/>
</dbReference>
<keyword evidence="6" id="KW-1185">Reference proteome</keyword>
<reference evidence="5 6" key="1">
    <citation type="submission" date="2019-03" db="EMBL/GenBank/DDBJ databases">
        <title>Genomic Encyclopedia of Type Strains, Phase IV (KMG-IV): sequencing the most valuable type-strain genomes for metagenomic binning, comparative biology and taxonomic classification.</title>
        <authorList>
            <person name="Goeker M."/>
        </authorList>
    </citation>
    <scope>NUCLEOTIDE SEQUENCE [LARGE SCALE GENOMIC DNA]</scope>
    <source>
        <strain evidence="5 6">DSM 25287</strain>
    </source>
</reference>
<dbReference type="PROSITE" id="PS50893">
    <property type="entry name" value="ABC_TRANSPORTER_2"/>
    <property type="match status" value="1"/>
</dbReference>
<gene>
    <name evidence="5" type="ORF">EV699_10179</name>
</gene>
<dbReference type="InterPro" id="IPR003439">
    <property type="entry name" value="ABC_transporter-like_ATP-bd"/>
</dbReference>
<accession>A0A4V2SDJ2</accession>
<evidence type="ECO:0000256" key="1">
    <source>
        <dbReference type="ARBA" id="ARBA00005417"/>
    </source>
</evidence>
<dbReference type="AlphaFoldDB" id="A0A4V2SDJ2"/>
<evidence type="ECO:0000259" key="4">
    <source>
        <dbReference type="PROSITE" id="PS50893"/>
    </source>
</evidence>
<name>A0A4V2SDJ2_9GAMM</name>
<dbReference type="GO" id="GO:0044874">
    <property type="term" value="P:lipoprotein localization to outer membrane"/>
    <property type="evidence" value="ECO:0007669"/>
    <property type="project" value="TreeGrafter"/>
</dbReference>
<dbReference type="Gene3D" id="3.40.50.300">
    <property type="entry name" value="P-loop containing nucleotide triphosphate hydrolases"/>
    <property type="match status" value="1"/>
</dbReference>
<dbReference type="GO" id="GO:0089705">
    <property type="term" value="P:protein localization to outer membrane"/>
    <property type="evidence" value="ECO:0007669"/>
    <property type="project" value="TreeGrafter"/>
</dbReference>
<dbReference type="GO" id="GO:0016887">
    <property type="term" value="F:ATP hydrolysis activity"/>
    <property type="evidence" value="ECO:0007669"/>
    <property type="project" value="InterPro"/>
</dbReference>
<dbReference type="InterPro" id="IPR017871">
    <property type="entry name" value="ABC_transporter-like_CS"/>
</dbReference>
<organism evidence="5 6">
    <name type="scientific">Plasticicumulans lactativorans</name>
    <dbReference type="NCBI Taxonomy" id="1133106"/>
    <lineage>
        <taxon>Bacteria</taxon>
        <taxon>Pseudomonadati</taxon>
        <taxon>Pseudomonadota</taxon>
        <taxon>Gammaproteobacteria</taxon>
        <taxon>Candidatus Competibacteraceae</taxon>
        <taxon>Plasticicumulans</taxon>
    </lineage>
</organism>
<sequence length="244" mass="25759">MLAAPVYRLREVTKTRAGGSARFRLRVPRLEIARGERVALVGPSGCGKSTLLDLLALVSAPDAGAAEFAFQPPQTPPANLAALWQLGRADTLAALRGRHLGYVLQTGGLLGFLSVRDNIGLPRALLGLPDDGSVAALAGRLGLERHLEQPPAALSVGERQRVAIARALVHAPSIVVADEPTASLDPVTADTVMRLFLELAAERSVTLVLASHDLALIERCGLRRLPVRVTREADGVLASFGEGE</sequence>